<name>A0ABD3GWM0_9MARC</name>
<comment type="caution">
    <text evidence="1">The sequence shown here is derived from an EMBL/GenBank/DDBJ whole genome shotgun (WGS) entry which is preliminary data.</text>
</comment>
<dbReference type="EMBL" id="JBJQOH010000006">
    <property type="protein sequence ID" value="KAL3682951.1"/>
    <property type="molecule type" value="Genomic_DNA"/>
</dbReference>
<reference evidence="1 2" key="1">
    <citation type="submission" date="2024-09" db="EMBL/GenBank/DDBJ databases">
        <title>Chromosome-scale assembly of Riccia sorocarpa.</title>
        <authorList>
            <person name="Paukszto L."/>
        </authorList>
    </citation>
    <scope>NUCLEOTIDE SEQUENCE [LARGE SCALE GENOMIC DNA]</scope>
    <source>
        <strain evidence="1">LP-2024</strain>
        <tissue evidence="1">Aerial parts of the thallus</tissue>
    </source>
</reference>
<dbReference type="AlphaFoldDB" id="A0ABD3GWM0"/>
<protein>
    <submittedName>
        <fullName evidence="1">Uncharacterized protein</fullName>
    </submittedName>
</protein>
<keyword evidence="2" id="KW-1185">Reference proteome</keyword>
<organism evidence="1 2">
    <name type="scientific">Riccia sorocarpa</name>
    <dbReference type="NCBI Taxonomy" id="122646"/>
    <lineage>
        <taxon>Eukaryota</taxon>
        <taxon>Viridiplantae</taxon>
        <taxon>Streptophyta</taxon>
        <taxon>Embryophyta</taxon>
        <taxon>Marchantiophyta</taxon>
        <taxon>Marchantiopsida</taxon>
        <taxon>Marchantiidae</taxon>
        <taxon>Marchantiales</taxon>
        <taxon>Ricciaceae</taxon>
        <taxon>Riccia</taxon>
    </lineage>
</organism>
<evidence type="ECO:0000313" key="1">
    <source>
        <dbReference type="EMBL" id="KAL3682951.1"/>
    </source>
</evidence>
<sequence>MHQNHPKSDEIVGYITNYLKYIKEIQRDTNPTSEAYSKDAAVVRYWENLKKLFEDGWPSEEGMPLADGFWPCTNQGTGYKPPGTSTVQQPNQEDHEAQEELAARSRIYVGPARLREARSFVPTIDIKEGMPHYHEILIQWWRPVHRSSVASDAQRYPGCIENQCEWERDPLLPEEGDWQDANVCIFAWKSRAIGLKIKLPKKEREIALDAIAKVLASQNSEVA</sequence>
<gene>
    <name evidence="1" type="ORF">R1sor_000973</name>
</gene>
<accession>A0ABD3GWM0</accession>
<dbReference type="Proteomes" id="UP001633002">
    <property type="component" value="Unassembled WGS sequence"/>
</dbReference>
<evidence type="ECO:0000313" key="2">
    <source>
        <dbReference type="Proteomes" id="UP001633002"/>
    </source>
</evidence>
<proteinExistence type="predicted"/>